<reference evidence="2" key="1">
    <citation type="submission" date="2017-09" db="EMBL/GenBank/DDBJ databases">
        <title>Depth-based differentiation of microbial function through sediment-hosted aquifers and enrichment of novel symbionts in the deep terrestrial subsurface.</title>
        <authorList>
            <person name="Probst A.J."/>
            <person name="Ladd B."/>
            <person name="Jarett J.K."/>
            <person name="Geller-Mcgrath D.E."/>
            <person name="Sieber C.M.K."/>
            <person name="Emerson J.B."/>
            <person name="Anantharaman K."/>
            <person name="Thomas B.C."/>
            <person name="Malmstrom R."/>
            <person name="Stieglmeier M."/>
            <person name="Klingl A."/>
            <person name="Woyke T."/>
            <person name="Ryan C.M."/>
            <person name="Banfield J.F."/>
        </authorList>
    </citation>
    <scope>NUCLEOTIDE SEQUENCE [LARGE SCALE GENOMIC DNA]</scope>
</reference>
<dbReference type="PANTHER" id="PTHR43340">
    <property type="entry name" value="HYPOXANTHINE-GUANINE PHOSPHORIBOSYLTRANSFERASE"/>
    <property type="match status" value="1"/>
</dbReference>
<dbReference type="PANTHER" id="PTHR43340:SF1">
    <property type="entry name" value="HYPOXANTHINE PHOSPHORIBOSYLTRANSFERASE"/>
    <property type="match status" value="1"/>
</dbReference>
<dbReference type="GO" id="GO:0032264">
    <property type="term" value="P:IMP salvage"/>
    <property type="evidence" value="ECO:0007669"/>
    <property type="project" value="TreeGrafter"/>
</dbReference>
<protein>
    <submittedName>
        <fullName evidence="1">Uncharacterized protein</fullName>
    </submittedName>
</protein>
<dbReference type="InterPro" id="IPR050408">
    <property type="entry name" value="HGPRT"/>
</dbReference>
<dbReference type="Proteomes" id="UP000229816">
    <property type="component" value="Unassembled WGS sequence"/>
</dbReference>
<evidence type="ECO:0000313" key="2">
    <source>
        <dbReference type="Proteomes" id="UP000229816"/>
    </source>
</evidence>
<dbReference type="GO" id="GO:0032263">
    <property type="term" value="P:GMP salvage"/>
    <property type="evidence" value="ECO:0007669"/>
    <property type="project" value="TreeGrafter"/>
</dbReference>
<name>A0A2M8ESJ9_9BACT</name>
<dbReference type="GO" id="GO:0004422">
    <property type="term" value="F:hypoxanthine phosphoribosyltransferase activity"/>
    <property type="evidence" value="ECO:0007669"/>
    <property type="project" value="TreeGrafter"/>
</dbReference>
<dbReference type="AlphaFoldDB" id="A0A2M8ESJ9"/>
<accession>A0A2M8ESJ9</accession>
<dbReference type="GO" id="GO:0005829">
    <property type="term" value="C:cytosol"/>
    <property type="evidence" value="ECO:0007669"/>
    <property type="project" value="TreeGrafter"/>
</dbReference>
<dbReference type="GO" id="GO:0000287">
    <property type="term" value="F:magnesium ion binding"/>
    <property type="evidence" value="ECO:0007669"/>
    <property type="project" value="TreeGrafter"/>
</dbReference>
<dbReference type="GO" id="GO:0046100">
    <property type="term" value="P:hypoxanthine metabolic process"/>
    <property type="evidence" value="ECO:0007669"/>
    <property type="project" value="TreeGrafter"/>
</dbReference>
<feature type="non-terminal residue" evidence="1">
    <location>
        <position position="222"/>
    </location>
</feature>
<gene>
    <name evidence="1" type="ORF">CO054_02050</name>
</gene>
<dbReference type="InterPro" id="IPR029057">
    <property type="entry name" value="PRTase-like"/>
</dbReference>
<dbReference type="Gene3D" id="3.40.50.2020">
    <property type="match status" value="1"/>
</dbReference>
<sequence>MKEIQLACEVENFTDLSIIPYFPDRDDLPIIREHPELRNGEKLRILIPENIVVTRIRALAEKIEAEVSPNPDNFVFGAILEGGRYLLTRMREFLPPDLNARIPIEYLDIKSRLATKTGNYEIKKLPRPEIVNGKIYRVFEGVADSGRTIEITQAVLSQPPYYLRELRVALLMDKKDAHEGVPLASCVDHCLLAMGEEWMVGCGPDTDGRFRNLPYVALYKKG</sequence>
<evidence type="ECO:0000313" key="1">
    <source>
        <dbReference type="EMBL" id="PJC28087.1"/>
    </source>
</evidence>
<comment type="caution">
    <text evidence="1">The sequence shown here is derived from an EMBL/GenBank/DDBJ whole genome shotgun (WGS) entry which is preliminary data.</text>
</comment>
<organism evidence="1 2">
    <name type="scientific">Candidatus Shapirobacteria bacterium CG_4_9_14_0_2_um_filter_39_11</name>
    <dbReference type="NCBI Taxonomy" id="1974478"/>
    <lineage>
        <taxon>Bacteria</taxon>
        <taxon>Candidatus Shapironibacteriota</taxon>
    </lineage>
</organism>
<dbReference type="GO" id="GO:0006178">
    <property type="term" value="P:guanine salvage"/>
    <property type="evidence" value="ECO:0007669"/>
    <property type="project" value="TreeGrafter"/>
</dbReference>
<dbReference type="EMBL" id="PFSF01000042">
    <property type="protein sequence ID" value="PJC28087.1"/>
    <property type="molecule type" value="Genomic_DNA"/>
</dbReference>
<dbReference type="SUPFAM" id="SSF53271">
    <property type="entry name" value="PRTase-like"/>
    <property type="match status" value="1"/>
</dbReference>
<proteinExistence type="predicted"/>